<keyword evidence="4" id="KW-1185">Reference proteome</keyword>
<dbReference type="InParanoid" id="T1F280"/>
<dbReference type="EnsemblMetazoa" id="HelroT169681">
    <property type="protein sequence ID" value="HelroP169681"/>
    <property type="gene ID" value="HelroG169681"/>
</dbReference>
<proteinExistence type="predicted"/>
<dbReference type="SUPFAM" id="SSF47986">
    <property type="entry name" value="DEATH domain"/>
    <property type="match status" value="1"/>
</dbReference>
<dbReference type="AlphaFoldDB" id="T1F280"/>
<dbReference type="InterPro" id="IPR001315">
    <property type="entry name" value="CARD"/>
</dbReference>
<dbReference type="GO" id="GO:0042981">
    <property type="term" value="P:regulation of apoptotic process"/>
    <property type="evidence" value="ECO:0007669"/>
    <property type="project" value="InterPro"/>
</dbReference>
<reference evidence="2 4" key="2">
    <citation type="journal article" date="2013" name="Nature">
        <title>Insights into bilaterian evolution from three spiralian genomes.</title>
        <authorList>
            <person name="Simakov O."/>
            <person name="Marletaz F."/>
            <person name="Cho S.J."/>
            <person name="Edsinger-Gonzales E."/>
            <person name="Havlak P."/>
            <person name="Hellsten U."/>
            <person name="Kuo D.H."/>
            <person name="Larsson T."/>
            <person name="Lv J."/>
            <person name="Arendt D."/>
            <person name="Savage R."/>
            <person name="Osoegawa K."/>
            <person name="de Jong P."/>
            <person name="Grimwood J."/>
            <person name="Chapman J.A."/>
            <person name="Shapiro H."/>
            <person name="Aerts A."/>
            <person name="Otillar R.P."/>
            <person name="Terry A.Y."/>
            <person name="Boore J.L."/>
            <person name="Grigoriev I.V."/>
            <person name="Lindberg D.R."/>
            <person name="Seaver E.C."/>
            <person name="Weisblat D.A."/>
            <person name="Putnam N.H."/>
            <person name="Rokhsar D.S."/>
        </authorList>
    </citation>
    <scope>NUCLEOTIDE SEQUENCE</scope>
</reference>
<evidence type="ECO:0000313" key="4">
    <source>
        <dbReference type="Proteomes" id="UP000015101"/>
    </source>
</evidence>
<dbReference type="SUPFAM" id="SSF101898">
    <property type="entry name" value="NHL repeat"/>
    <property type="match status" value="1"/>
</dbReference>
<name>T1F280_HELRO</name>
<dbReference type="EMBL" id="KB096134">
    <property type="protein sequence ID" value="ESO07966.1"/>
    <property type="molecule type" value="Genomic_DNA"/>
</dbReference>
<feature type="domain" description="CARD" evidence="1">
    <location>
        <begin position="28"/>
        <end position="119"/>
    </location>
</feature>
<gene>
    <name evidence="3" type="primary">20202930</name>
    <name evidence="2" type="ORF">HELRODRAFT_169681</name>
</gene>
<dbReference type="PROSITE" id="PS50209">
    <property type="entry name" value="CARD"/>
    <property type="match status" value="1"/>
</dbReference>
<dbReference type="HOGENOM" id="CLU_530278_0_0_1"/>
<dbReference type="EMBL" id="AMQM01003347">
    <property type="status" value="NOT_ANNOTATED_CDS"/>
    <property type="molecule type" value="Genomic_DNA"/>
</dbReference>
<dbReference type="Pfam" id="PF00619">
    <property type="entry name" value="CARD"/>
    <property type="match status" value="1"/>
</dbReference>
<sequence length="514" mass="59427">MVKVKMRNTQQNKFSTVEGVDSFCDACSNQSYKCKLQTRYTYLENNIDTKNGLLSQMFEKRVLTLKEKQSIERLQCNQDRNRRLVDIFLEFKTHMHYMSFLECLVSTNQSHITMHLENLKSCSSYIPQAEPSEASRADLLEVGHIAIPREKAVIGLCTVNNNIYFICHKNPRIFVFSMKSPFMSLSHLEIKLPVDEDTFHFYDMISMDNGYLIISDKALPGFWMIRVEDKLVSKLKLKDVFPYRMFVSHFVNHNSRLNVHDFNDLEESDTENNVCNSLNDDQGDCEANLFRSFDDANIYSADISLVTKANKETFSTNSSFKILVTVLKDRQYLLHIYSNPVNLVLEKELKLDISHNHTISNLVQKSDDGDLLICVSKVDFRKFHSSEWYLSRYSPTGQLLTNYHFNSDTWVPRYISLNHSQDPSLVYVVSRFSNEIYTIDLKAAAGNSRKKLKLKRLNSEIDHLYLPSRITFTQNCLDYPPGLNNLSNELDLLLVGQGEIDDDNHSAISIMKLV</sequence>
<dbReference type="Gene3D" id="1.10.533.10">
    <property type="entry name" value="Death Domain, Fas"/>
    <property type="match status" value="1"/>
</dbReference>
<dbReference type="GeneID" id="20202930"/>
<reference evidence="4" key="1">
    <citation type="submission" date="2012-12" db="EMBL/GenBank/DDBJ databases">
        <authorList>
            <person name="Hellsten U."/>
            <person name="Grimwood J."/>
            <person name="Chapman J.A."/>
            <person name="Shapiro H."/>
            <person name="Aerts A."/>
            <person name="Otillar R.P."/>
            <person name="Terry A.Y."/>
            <person name="Boore J.L."/>
            <person name="Simakov O."/>
            <person name="Marletaz F."/>
            <person name="Cho S.-J."/>
            <person name="Edsinger-Gonzales E."/>
            <person name="Havlak P."/>
            <person name="Kuo D.-H."/>
            <person name="Larsson T."/>
            <person name="Lv J."/>
            <person name="Arendt D."/>
            <person name="Savage R."/>
            <person name="Osoegawa K."/>
            <person name="de Jong P."/>
            <person name="Lindberg D.R."/>
            <person name="Seaver E.C."/>
            <person name="Weisblat D.A."/>
            <person name="Putnam N.H."/>
            <person name="Grigoriev I.V."/>
            <person name="Rokhsar D.S."/>
        </authorList>
    </citation>
    <scope>NUCLEOTIDE SEQUENCE</scope>
</reference>
<dbReference type="InterPro" id="IPR011029">
    <property type="entry name" value="DEATH-like_dom_sf"/>
</dbReference>
<evidence type="ECO:0000313" key="3">
    <source>
        <dbReference type="EnsemblMetazoa" id="HelroP169681"/>
    </source>
</evidence>
<dbReference type="CDD" id="cd01671">
    <property type="entry name" value="CARD"/>
    <property type="match status" value="1"/>
</dbReference>
<dbReference type="Proteomes" id="UP000015101">
    <property type="component" value="Unassembled WGS sequence"/>
</dbReference>
<dbReference type="RefSeq" id="XP_009013755.1">
    <property type="nucleotide sequence ID" value="XM_009015507.1"/>
</dbReference>
<protein>
    <recommendedName>
        <fullName evidence="1">CARD domain-containing protein</fullName>
    </recommendedName>
</protein>
<dbReference type="CTD" id="20202930"/>
<evidence type="ECO:0000259" key="1">
    <source>
        <dbReference type="PROSITE" id="PS50209"/>
    </source>
</evidence>
<dbReference type="KEGG" id="hro:HELRODRAFT_169681"/>
<reference evidence="3" key="3">
    <citation type="submission" date="2015-06" db="UniProtKB">
        <authorList>
            <consortium name="EnsemblMetazoa"/>
        </authorList>
    </citation>
    <scope>IDENTIFICATION</scope>
</reference>
<accession>T1F280</accession>
<organism evidence="3 4">
    <name type="scientific">Helobdella robusta</name>
    <name type="common">Californian leech</name>
    <dbReference type="NCBI Taxonomy" id="6412"/>
    <lineage>
        <taxon>Eukaryota</taxon>
        <taxon>Metazoa</taxon>
        <taxon>Spiralia</taxon>
        <taxon>Lophotrochozoa</taxon>
        <taxon>Annelida</taxon>
        <taxon>Clitellata</taxon>
        <taxon>Hirudinea</taxon>
        <taxon>Rhynchobdellida</taxon>
        <taxon>Glossiphoniidae</taxon>
        <taxon>Helobdella</taxon>
    </lineage>
</organism>
<evidence type="ECO:0000313" key="2">
    <source>
        <dbReference type="EMBL" id="ESO07966.1"/>
    </source>
</evidence>